<gene>
    <name evidence="7" type="ORF">ACCAA_20113</name>
</gene>
<evidence type="ECO:0000256" key="1">
    <source>
        <dbReference type="ARBA" id="ARBA00004365"/>
    </source>
</evidence>
<dbReference type="RefSeq" id="WP_186406307.1">
    <property type="nucleotide sequence ID" value="NZ_FLQX01000094.1"/>
</dbReference>
<keyword evidence="7" id="KW-0969">Cilium</keyword>
<accession>A0A1A8XM75</accession>
<dbReference type="InterPro" id="IPR001029">
    <property type="entry name" value="Flagellin_N"/>
</dbReference>
<dbReference type="GO" id="GO:0071973">
    <property type="term" value="P:bacterial-type flagellum-dependent cell motility"/>
    <property type="evidence" value="ECO:0007669"/>
    <property type="project" value="InterPro"/>
</dbReference>
<dbReference type="EMBL" id="FLQX01000094">
    <property type="protein sequence ID" value="SBT05043.1"/>
    <property type="molecule type" value="Genomic_DNA"/>
</dbReference>
<organism evidence="7 8">
    <name type="scientific">Candidatus Accumulibacter aalborgensis</name>
    <dbReference type="NCBI Taxonomy" id="1860102"/>
    <lineage>
        <taxon>Bacteria</taxon>
        <taxon>Pseudomonadati</taxon>
        <taxon>Pseudomonadota</taxon>
        <taxon>Betaproteobacteria</taxon>
        <taxon>Candidatus Accumulibacter</taxon>
    </lineage>
</organism>
<dbReference type="Pfam" id="PF00700">
    <property type="entry name" value="Flagellin_C"/>
    <property type="match status" value="1"/>
</dbReference>
<dbReference type="GO" id="GO:0009424">
    <property type="term" value="C:bacterial-type flagellum hook"/>
    <property type="evidence" value="ECO:0007669"/>
    <property type="project" value="InterPro"/>
</dbReference>
<proteinExistence type="inferred from homology"/>
<dbReference type="AlphaFoldDB" id="A0A1A8XM75"/>
<dbReference type="GO" id="GO:0005198">
    <property type="term" value="F:structural molecule activity"/>
    <property type="evidence" value="ECO:0007669"/>
    <property type="project" value="InterPro"/>
</dbReference>
<evidence type="ECO:0000259" key="5">
    <source>
        <dbReference type="Pfam" id="PF00669"/>
    </source>
</evidence>
<feature type="domain" description="Flagellin C-terminal" evidence="6">
    <location>
        <begin position="367"/>
        <end position="449"/>
    </location>
</feature>
<comment type="subcellular location">
    <subcellularLocation>
        <location evidence="1">Bacterial flagellum</location>
    </subcellularLocation>
    <subcellularLocation>
        <location evidence="2">Secreted</location>
    </subcellularLocation>
</comment>
<feature type="domain" description="Flagellin N-terminal" evidence="5">
    <location>
        <begin position="3"/>
        <end position="140"/>
    </location>
</feature>
<dbReference type="InterPro" id="IPR046358">
    <property type="entry name" value="Flagellin_C"/>
</dbReference>
<protein>
    <submittedName>
        <fullName evidence="7">Flagellar hook-associated protein 3</fullName>
    </submittedName>
</protein>
<evidence type="ECO:0000256" key="3">
    <source>
        <dbReference type="ARBA" id="ARBA00005709"/>
    </source>
</evidence>
<dbReference type="STRING" id="1860102.ACCAA_20113"/>
<evidence type="ECO:0000313" key="8">
    <source>
        <dbReference type="Proteomes" id="UP000199169"/>
    </source>
</evidence>
<evidence type="ECO:0000256" key="4">
    <source>
        <dbReference type="ARBA" id="ARBA00023143"/>
    </source>
</evidence>
<keyword evidence="4" id="KW-0975">Bacterial flagellum</keyword>
<dbReference type="PANTHER" id="PTHR42792:SF1">
    <property type="entry name" value="FLAGELLAR HOOK-ASSOCIATED PROTEIN 3"/>
    <property type="match status" value="1"/>
</dbReference>
<dbReference type="NCBIfam" id="TIGR02550">
    <property type="entry name" value="flagell_flgL"/>
    <property type="match status" value="1"/>
</dbReference>
<keyword evidence="8" id="KW-1185">Reference proteome</keyword>
<evidence type="ECO:0000313" key="7">
    <source>
        <dbReference type="EMBL" id="SBT05043.1"/>
    </source>
</evidence>
<dbReference type="InterPro" id="IPR013384">
    <property type="entry name" value="Flagell_FlgL"/>
</dbReference>
<name>A0A1A8XM75_9PROT</name>
<evidence type="ECO:0000259" key="6">
    <source>
        <dbReference type="Pfam" id="PF00700"/>
    </source>
</evidence>
<dbReference type="Proteomes" id="UP000199169">
    <property type="component" value="Unassembled WGS sequence"/>
</dbReference>
<dbReference type="PANTHER" id="PTHR42792">
    <property type="entry name" value="FLAGELLIN"/>
    <property type="match status" value="1"/>
</dbReference>
<comment type="similarity">
    <text evidence="3">Belongs to the bacterial flagellin family.</text>
</comment>
<dbReference type="GO" id="GO:0005576">
    <property type="term" value="C:extracellular region"/>
    <property type="evidence" value="ECO:0007669"/>
    <property type="project" value="UniProtKB-SubCell"/>
</dbReference>
<dbReference type="Gene3D" id="1.20.1330.10">
    <property type="entry name" value="f41 fragment of flagellin, N-terminal domain"/>
    <property type="match status" value="2"/>
</dbReference>
<keyword evidence="7" id="KW-0282">Flagellum</keyword>
<reference evidence="7 8" key="1">
    <citation type="submission" date="2016-06" db="EMBL/GenBank/DDBJ databases">
        <authorList>
            <person name="Kjaerup R.B."/>
            <person name="Dalgaard T.S."/>
            <person name="Juul-Madsen H.R."/>
        </authorList>
    </citation>
    <scope>NUCLEOTIDE SEQUENCE [LARGE SCALE GENOMIC DNA]</scope>
    <source>
        <strain evidence="7">3</strain>
    </source>
</reference>
<dbReference type="Pfam" id="PF00669">
    <property type="entry name" value="Flagellin_N"/>
    <property type="match status" value="1"/>
</dbReference>
<dbReference type="SUPFAM" id="SSF64518">
    <property type="entry name" value="Phase 1 flagellin"/>
    <property type="match status" value="1"/>
</dbReference>
<evidence type="ECO:0000256" key="2">
    <source>
        <dbReference type="ARBA" id="ARBA00004613"/>
    </source>
</evidence>
<keyword evidence="7" id="KW-0966">Cell projection</keyword>
<dbReference type="InterPro" id="IPR001492">
    <property type="entry name" value="Flagellin"/>
</dbReference>
<sequence>MRISTNQMYDAGVRSIERNQDLLTTLQNQISSNRRMLSAADDPVAAARSLTITQTKAVGNQYAKNQGNASDRLSLIDSQLTSLTESLRSVRDRVVQAGNTILQDSDRQAIATELAARFEEVLGIANGRDAGGDDLFSGYQGATSPFARSAAVPPATTSSVSYSGDDGQRLLQVSSSQQMAINVAGSDLFMNIRDGNGSFATSAAGNGSGSPNQGSGVIDAGSVLDPQKWQSAVNAFPWQGTSNLGLQIQFSSVAGVSSYQLFDVSSPPPPSAALPALAVSAVLPFTPGQAISLLTTTQPPAAPVTTDFGAQVVITGSPAAGDSFTVKPSANKSVFETMQGLIDLLRSPLGSGTSTTDFSSQLQGHLGNLDQALANVSRVQSTVGARLNELDSLSSTSSSLDVQYQQSLSNIQDLDIVQALSDFTRQQVTLEAAQKSFVQVTGLSLFKYL</sequence>